<dbReference type="Proteomes" id="UP000000447">
    <property type="component" value="Chromosome"/>
</dbReference>
<dbReference type="HOGENOM" id="CLU_2940344_0_0_0"/>
<evidence type="ECO:0000313" key="1">
    <source>
        <dbReference type="EMBL" id="ACM06307.1"/>
    </source>
</evidence>
<name>B9KYK6_THERP</name>
<dbReference type="EMBL" id="CP001275">
    <property type="protein sequence ID" value="ACM06307.1"/>
    <property type="molecule type" value="Genomic_DNA"/>
</dbReference>
<gene>
    <name evidence="1" type="ordered locus">trd_0552</name>
</gene>
<dbReference type="KEGG" id="tro:trd_0552"/>
<dbReference type="AlphaFoldDB" id="B9KYK6"/>
<accession>B9KYK6</accession>
<sequence>MMLVVKVSRFRPGQLEPEAVVATTDQAICQAVLRLIRERLAREEEQDGLVSKPTVRRTDD</sequence>
<reference evidence="1 2" key="1">
    <citation type="journal article" date="2009" name="PLoS ONE">
        <title>Complete genome sequence of the aerobic CO-oxidizing thermophile Thermomicrobium roseum.</title>
        <authorList>
            <person name="Wu D."/>
            <person name="Raymond J."/>
            <person name="Wu M."/>
            <person name="Chatterji S."/>
            <person name="Ren Q."/>
            <person name="Graham J.E."/>
            <person name="Bryant D.A."/>
            <person name="Robb F."/>
            <person name="Colman A."/>
            <person name="Tallon L.J."/>
            <person name="Badger J.H."/>
            <person name="Madupu R."/>
            <person name="Ward N.L."/>
            <person name="Eisen J.A."/>
        </authorList>
    </citation>
    <scope>NUCLEOTIDE SEQUENCE [LARGE SCALE GENOMIC DNA]</scope>
    <source>
        <strain evidence="2">ATCC 27502 / DSM 5159 / P-2</strain>
    </source>
</reference>
<keyword evidence="2" id="KW-1185">Reference proteome</keyword>
<evidence type="ECO:0000313" key="2">
    <source>
        <dbReference type="Proteomes" id="UP000000447"/>
    </source>
</evidence>
<dbReference type="STRING" id="309801.trd_0552"/>
<protein>
    <submittedName>
        <fullName evidence="1">Uncharacterized protein</fullName>
    </submittedName>
</protein>
<dbReference type="RefSeq" id="WP_012641956.1">
    <property type="nucleotide sequence ID" value="NC_011959.1"/>
</dbReference>
<proteinExistence type="predicted"/>
<organism evidence="1 2">
    <name type="scientific">Thermomicrobium roseum (strain ATCC 27502 / DSM 5159 / P-2)</name>
    <dbReference type="NCBI Taxonomy" id="309801"/>
    <lineage>
        <taxon>Bacteria</taxon>
        <taxon>Pseudomonadati</taxon>
        <taxon>Thermomicrobiota</taxon>
        <taxon>Thermomicrobia</taxon>
        <taxon>Thermomicrobiales</taxon>
        <taxon>Thermomicrobiaceae</taxon>
        <taxon>Thermomicrobium</taxon>
    </lineage>
</organism>